<dbReference type="Proteomes" id="UP000095300">
    <property type="component" value="Unassembled WGS sequence"/>
</dbReference>
<accession>A0A1I8QEL2</accession>
<name>A0A1I8QEL2_STOCA</name>
<keyword evidence="1" id="KW-0812">Transmembrane</keyword>
<dbReference type="KEGG" id="scac:106081771"/>
<dbReference type="PANTHER" id="PTHR36694">
    <property type="entry name" value="PASIFLORA 1, ISOFORM A-RELATED"/>
    <property type="match status" value="1"/>
</dbReference>
<feature type="transmembrane region" description="Helical" evidence="1">
    <location>
        <begin position="67"/>
        <end position="87"/>
    </location>
</feature>
<dbReference type="EnsemblMetazoa" id="SCAU016410-RA">
    <property type="protein sequence ID" value="SCAU016410-PA"/>
    <property type="gene ID" value="SCAU016410"/>
</dbReference>
<dbReference type="AlphaFoldDB" id="A0A1I8QEL2"/>
<gene>
    <name evidence="2" type="primary">106081771</name>
</gene>
<dbReference type="PANTHER" id="PTHR36694:SF11">
    <property type="entry name" value="LP21121P-RELATED"/>
    <property type="match status" value="1"/>
</dbReference>
<proteinExistence type="predicted"/>
<sequence length="199" mass="23334">MKCLSRSHMAIIIGCLNILTYCLVGIMVFENVKYDRYSHYDYDDYRDVYKSYELREETRAYRELYCMIYVIVCVIMMLLSGLLIWGVVKQRPGLMVPWLLGSFIVVIYSSTEILDDIFLKSSFQSVANATIFFSVLFFVFGFQMLCLALVYSVFRNFEVKIILQRFCDQHGEVFDDYKTGELASNFKKTKAEKILKKTN</sequence>
<dbReference type="InterPro" id="IPR031720">
    <property type="entry name" value="DUF4728"/>
</dbReference>
<evidence type="ECO:0000256" key="1">
    <source>
        <dbReference type="SAM" id="Phobius"/>
    </source>
</evidence>
<keyword evidence="1" id="KW-0472">Membrane</keyword>
<dbReference type="OrthoDB" id="8118226at2759"/>
<reference evidence="2" key="1">
    <citation type="submission" date="2020-05" db="UniProtKB">
        <authorList>
            <consortium name="EnsemblMetazoa"/>
        </authorList>
    </citation>
    <scope>IDENTIFICATION</scope>
    <source>
        <strain evidence="2">USDA</strain>
    </source>
</reference>
<protein>
    <submittedName>
        <fullName evidence="2">Uncharacterized protein</fullName>
    </submittedName>
</protein>
<keyword evidence="1" id="KW-1133">Transmembrane helix</keyword>
<keyword evidence="3" id="KW-1185">Reference proteome</keyword>
<organism evidence="2 3">
    <name type="scientific">Stomoxys calcitrans</name>
    <name type="common">Stable fly</name>
    <name type="synonym">Conops calcitrans</name>
    <dbReference type="NCBI Taxonomy" id="35570"/>
    <lineage>
        <taxon>Eukaryota</taxon>
        <taxon>Metazoa</taxon>
        <taxon>Ecdysozoa</taxon>
        <taxon>Arthropoda</taxon>
        <taxon>Hexapoda</taxon>
        <taxon>Insecta</taxon>
        <taxon>Pterygota</taxon>
        <taxon>Neoptera</taxon>
        <taxon>Endopterygota</taxon>
        <taxon>Diptera</taxon>
        <taxon>Brachycera</taxon>
        <taxon>Muscomorpha</taxon>
        <taxon>Muscoidea</taxon>
        <taxon>Muscidae</taxon>
        <taxon>Stomoxys</taxon>
    </lineage>
</organism>
<dbReference type="VEuPathDB" id="VectorBase:SCAU016410"/>
<feature type="transmembrane region" description="Helical" evidence="1">
    <location>
        <begin position="131"/>
        <end position="154"/>
    </location>
</feature>
<feature type="transmembrane region" description="Helical" evidence="1">
    <location>
        <begin position="9"/>
        <end position="29"/>
    </location>
</feature>
<feature type="transmembrane region" description="Helical" evidence="1">
    <location>
        <begin position="94"/>
        <end position="111"/>
    </location>
</feature>
<evidence type="ECO:0000313" key="3">
    <source>
        <dbReference type="Proteomes" id="UP000095300"/>
    </source>
</evidence>
<evidence type="ECO:0000313" key="2">
    <source>
        <dbReference type="EnsemblMetazoa" id="SCAU016410-PA"/>
    </source>
</evidence>
<dbReference type="Pfam" id="PF15860">
    <property type="entry name" value="DUF4728"/>
    <property type="match status" value="1"/>
</dbReference>